<sequence>MTFQRLLRKYIYLVTCVVVKIATMYQYFPVRGHSFLPCDHDFAIIKREIRYDCVYSVMDYIEMIVNARKKNNTYQNWWPEYFKKNSTALGTQMKERFSLATYRYLTYT</sequence>
<dbReference type="Proteomes" id="UP001159363">
    <property type="component" value="Chromosome X"/>
</dbReference>
<protein>
    <submittedName>
        <fullName evidence="1">Uncharacterized protein</fullName>
    </submittedName>
</protein>
<reference evidence="1 2" key="1">
    <citation type="submission" date="2023-02" db="EMBL/GenBank/DDBJ databases">
        <title>LHISI_Scaffold_Assembly.</title>
        <authorList>
            <person name="Stuart O.P."/>
            <person name="Cleave R."/>
            <person name="Magrath M.J.L."/>
            <person name="Mikheyev A.S."/>
        </authorList>
    </citation>
    <scope>NUCLEOTIDE SEQUENCE [LARGE SCALE GENOMIC DNA]</scope>
    <source>
        <strain evidence="1">Daus_M_001</strain>
        <tissue evidence="1">Leg muscle</tissue>
    </source>
</reference>
<feature type="non-terminal residue" evidence="1">
    <location>
        <position position="108"/>
    </location>
</feature>
<keyword evidence="2" id="KW-1185">Reference proteome</keyword>
<evidence type="ECO:0000313" key="1">
    <source>
        <dbReference type="EMBL" id="KAJ8885383.1"/>
    </source>
</evidence>
<proteinExistence type="predicted"/>
<comment type="caution">
    <text evidence="1">The sequence shown here is derived from an EMBL/GenBank/DDBJ whole genome shotgun (WGS) entry which is preliminary data.</text>
</comment>
<accession>A0ABQ9HN98</accession>
<gene>
    <name evidence="1" type="ORF">PR048_011580</name>
</gene>
<evidence type="ECO:0000313" key="2">
    <source>
        <dbReference type="Proteomes" id="UP001159363"/>
    </source>
</evidence>
<organism evidence="1 2">
    <name type="scientific">Dryococelus australis</name>
    <dbReference type="NCBI Taxonomy" id="614101"/>
    <lineage>
        <taxon>Eukaryota</taxon>
        <taxon>Metazoa</taxon>
        <taxon>Ecdysozoa</taxon>
        <taxon>Arthropoda</taxon>
        <taxon>Hexapoda</taxon>
        <taxon>Insecta</taxon>
        <taxon>Pterygota</taxon>
        <taxon>Neoptera</taxon>
        <taxon>Polyneoptera</taxon>
        <taxon>Phasmatodea</taxon>
        <taxon>Verophasmatodea</taxon>
        <taxon>Anareolatae</taxon>
        <taxon>Phasmatidae</taxon>
        <taxon>Eurycanthinae</taxon>
        <taxon>Dryococelus</taxon>
    </lineage>
</organism>
<dbReference type="EMBL" id="JARBHB010000004">
    <property type="protein sequence ID" value="KAJ8885383.1"/>
    <property type="molecule type" value="Genomic_DNA"/>
</dbReference>
<name>A0ABQ9HN98_9NEOP</name>